<dbReference type="GO" id="GO:0031625">
    <property type="term" value="F:ubiquitin protein ligase binding"/>
    <property type="evidence" value="ECO:0007669"/>
    <property type="project" value="TreeGrafter"/>
</dbReference>
<name>A0A1E3PJI3_9ASCO</name>
<dbReference type="GO" id="GO:0005886">
    <property type="term" value="C:plasma membrane"/>
    <property type="evidence" value="ECO:0007669"/>
    <property type="project" value="TreeGrafter"/>
</dbReference>
<dbReference type="Gene3D" id="2.60.40.640">
    <property type="match status" value="1"/>
</dbReference>
<gene>
    <name evidence="2" type="ORF">NADFUDRAFT_66127</name>
</gene>
<dbReference type="AlphaFoldDB" id="A0A1E3PJI3"/>
<evidence type="ECO:0000256" key="1">
    <source>
        <dbReference type="SAM" id="MobiDB-lite"/>
    </source>
</evidence>
<feature type="compositionally biased region" description="Low complexity" evidence="1">
    <location>
        <begin position="535"/>
        <end position="559"/>
    </location>
</feature>
<evidence type="ECO:0000313" key="3">
    <source>
        <dbReference type="Proteomes" id="UP000095009"/>
    </source>
</evidence>
<dbReference type="PANTHER" id="PTHR11188:SF17">
    <property type="entry name" value="FI21816P1"/>
    <property type="match status" value="1"/>
</dbReference>
<dbReference type="InterPro" id="IPR050357">
    <property type="entry name" value="Arrestin_domain-protein"/>
</dbReference>
<dbReference type="STRING" id="857566.A0A1E3PJI3"/>
<evidence type="ECO:0000313" key="2">
    <source>
        <dbReference type="EMBL" id="ODQ65007.1"/>
    </source>
</evidence>
<dbReference type="InterPro" id="IPR014752">
    <property type="entry name" value="Arrestin-like_C"/>
</dbReference>
<feature type="region of interest" description="Disordered" evidence="1">
    <location>
        <begin position="531"/>
        <end position="559"/>
    </location>
</feature>
<proteinExistence type="predicted"/>
<dbReference type="GO" id="GO:0030674">
    <property type="term" value="F:protein-macromolecule adaptor activity"/>
    <property type="evidence" value="ECO:0007669"/>
    <property type="project" value="TreeGrafter"/>
</dbReference>
<protein>
    <recommendedName>
        <fullName evidence="4">Arrestin C-terminal-like domain-containing protein</fullName>
    </recommendedName>
</protein>
<keyword evidence="3" id="KW-1185">Reference proteome</keyword>
<accession>A0A1E3PJI3</accession>
<sequence length="619" mass="69760">MVSSLTPPFSPPPYDKLNCKLDPNCQYDLKLSRAVVGTSLKKVSSGKLDKQVQVYLSTQETTVYLPQLSLAHVDDMLQSPSELSSQFLKGSVIIKAITPIKLKHISLKLQHNTFVSLPNETYKLEGSLLWDFQSNMARPDIYYDPASDQYHEYNNTFTTKSHIPIFDPYKNKNVFHTSTRSDNDCLLLPGEYMYNFIVSIPDIVPETTKSYQARSEYSLSLKLTKPRSFPSTFFSTLMRHVESINILRTPASIRYDTPENPIYIANHAVDTGIREWKEKLKYRINVSRPYISIGDCVDFNLTLYPQEKIKVSAVNIYWKQATKLYKQTNNSILSYFSEPYDGDLDIKLSQSIEHSGSEMPVKKVLLNYKSEQYNGTDSFLTTGSSLPVTLNLKADFIRKEVSKKDQAYMLGKTFFPSTFNPFNCIQVSNKIQFELLISFLDAEMPVNGQFRSFKLQVEIPVDIFSESCTSETVELPLYDHGLQDNHSLGQVGEGGLSEILPVYEEVNHYNKDHTLSQSDIGIYHPDLVPMLTHTSESSSSSSSSSSPSSSVSAASTISDMSSQMEPSNLVIAIPGAAAITNSLYHDETSEESGWYHQLGHRPSLKPLRMLSVNPQESIV</sequence>
<dbReference type="GO" id="GO:0005829">
    <property type="term" value="C:cytosol"/>
    <property type="evidence" value="ECO:0007669"/>
    <property type="project" value="TreeGrafter"/>
</dbReference>
<organism evidence="2 3">
    <name type="scientific">Nadsonia fulvescens var. elongata DSM 6958</name>
    <dbReference type="NCBI Taxonomy" id="857566"/>
    <lineage>
        <taxon>Eukaryota</taxon>
        <taxon>Fungi</taxon>
        <taxon>Dikarya</taxon>
        <taxon>Ascomycota</taxon>
        <taxon>Saccharomycotina</taxon>
        <taxon>Dipodascomycetes</taxon>
        <taxon>Dipodascales</taxon>
        <taxon>Dipodascales incertae sedis</taxon>
        <taxon>Nadsonia</taxon>
    </lineage>
</organism>
<dbReference type="PANTHER" id="PTHR11188">
    <property type="entry name" value="ARRESTIN DOMAIN CONTAINING PROTEIN"/>
    <property type="match status" value="1"/>
</dbReference>
<evidence type="ECO:0008006" key="4">
    <source>
        <dbReference type="Google" id="ProtNLM"/>
    </source>
</evidence>
<reference evidence="2 3" key="1">
    <citation type="journal article" date="2016" name="Proc. Natl. Acad. Sci. U.S.A.">
        <title>Comparative genomics of biotechnologically important yeasts.</title>
        <authorList>
            <person name="Riley R."/>
            <person name="Haridas S."/>
            <person name="Wolfe K.H."/>
            <person name="Lopes M.R."/>
            <person name="Hittinger C.T."/>
            <person name="Goeker M."/>
            <person name="Salamov A.A."/>
            <person name="Wisecaver J.H."/>
            <person name="Long T.M."/>
            <person name="Calvey C.H."/>
            <person name="Aerts A.L."/>
            <person name="Barry K.W."/>
            <person name="Choi C."/>
            <person name="Clum A."/>
            <person name="Coughlan A.Y."/>
            <person name="Deshpande S."/>
            <person name="Douglass A.P."/>
            <person name="Hanson S.J."/>
            <person name="Klenk H.-P."/>
            <person name="LaButti K.M."/>
            <person name="Lapidus A."/>
            <person name="Lindquist E.A."/>
            <person name="Lipzen A.M."/>
            <person name="Meier-Kolthoff J.P."/>
            <person name="Ohm R.A."/>
            <person name="Otillar R.P."/>
            <person name="Pangilinan J.L."/>
            <person name="Peng Y."/>
            <person name="Rokas A."/>
            <person name="Rosa C.A."/>
            <person name="Scheuner C."/>
            <person name="Sibirny A.A."/>
            <person name="Slot J.C."/>
            <person name="Stielow J.B."/>
            <person name="Sun H."/>
            <person name="Kurtzman C.P."/>
            <person name="Blackwell M."/>
            <person name="Grigoriev I.V."/>
            <person name="Jeffries T.W."/>
        </authorList>
    </citation>
    <scope>NUCLEOTIDE SEQUENCE [LARGE SCALE GENOMIC DNA]</scope>
    <source>
        <strain evidence="2 3">DSM 6958</strain>
    </source>
</reference>
<dbReference type="Proteomes" id="UP000095009">
    <property type="component" value="Unassembled WGS sequence"/>
</dbReference>
<dbReference type="GO" id="GO:0070086">
    <property type="term" value="P:ubiquitin-dependent endocytosis"/>
    <property type="evidence" value="ECO:0007669"/>
    <property type="project" value="TreeGrafter"/>
</dbReference>
<dbReference type="EMBL" id="KV454410">
    <property type="protein sequence ID" value="ODQ65007.1"/>
    <property type="molecule type" value="Genomic_DNA"/>
</dbReference>